<organism evidence="3 4">
    <name type="scientific">Recurvomyces mirabilis</name>
    <dbReference type="NCBI Taxonomy" id="574656"/>
    <lineage>
        <taxon>Eukaryota</taxon>
        <taxon>Fungi</taxon>
        <taxon>Dikarya</taxon>
        <taxon>Ascomycota</taxon>
        <taxon>Pezizomycotina</taxon>
        <taxon>Dothideomycetes</taxon>
        <taxon>Dothideomycetidae</taxon>
        <taxon>Mycosphaerellales</taxon>
        <taxon>Teratosphaeriaceae</taxon>
        <taxon>Recurvomyces</taxon>
    </lineage>
</organism>
<evidence type="ECO:0000256" key="1">
    <source>
        <dbReference type="SAM" id="MobiDB-lite"/>
    </source>
</evidence>
<feature type="signal peptide" evidence="2">
    <location>
        <begin position="1"/>
        <end position="25"/>
    </location>
</feature>
<name>A0AAE1C4N4_9PEZI</name>
<feature type="chain" id="PRO_5042039863" evidence="2">
    <location>
        <begin position="26"/>
        <end position="244"/>
    </location>
</feature>
<protein>
    <submittedName>
        <fullName evidence="3">Uncharacterized protein</fullName>
    </submittedName>
</protein>
<evidence type="ECO:0000313" key="3">
    <source>
        <dbReference type="EMBL" id="KAK3677957.1"/>
    </source>
</evidence>
<dbReference type="Proteomes" id="UP001274830">
    <property type="component" value="Unassembled WGS sequence"/>
</dbReference>
<feature type="region of interest" description="Disordered" evidence="1">
    <location>
        <begin position="225"/>
        <end position="244"/>
    </location>
</feature>
<dbReference type="EMBL" id="JAUTXT010000005">
    <property type="protein sequence ID" value="KAK3677957.1"/>
    <property type="molecule type" value="Genomic_DNA"/>
</dbReference>
<accession>A0AAE1C4N4</accession>
<proteinExistence type="predicted"/>
<keyword evidence="2" id="KW-0732">Signal</keyword>
<dbReference type="AlphaFoldDB" id="A0AAE1C4N4"/>
<comment type="caution">
    <text evidence="3">The sequence shown here is derived from an EMBL/GenBank/DDBJ whole genome shotgun (WGS) entry which is preliminary data.</text>
</comment>
<evidence type="ECO:0000313" key="4">
    <source>
        <dbReference type="Proteomes" id="UP001274830"/>
    </source>
</evidence>
<gene>
    <name evidence="3" type="ORF">LTR78_002052</name>
</gene>
<evidence type="ECO:0000256" key="2">
    <source>
        <dbReference type="SAM" id="SignalP"/>
    </source>
</evidence>
<reference evidence="3" key="1">
    <citation type="submission" date="2023-07" db="EMBL/GenBank/DDBJ databases">
        <title>Black Yeasts Isolated from many extreme environments.</title>
        <authorList>
            <person name="Coleine C."/>
            <person name="Stajich J.E."/>
            <person name="Selbmann L."/>
        </authorList>
    </citation>
    <scope>NUCLEOTIDE SEQUENCE</scope>
    <source>
        <strain evidence="3">CCFEE 5485</strain>
    </source>
</reference>
<keyword evidence="4" id="KW-1185">Reference proteome</keyword>
<sequence>MATAATTVFVMPELLEIILLLLFLAQRRPHIPISPDSAPGRTAHKHALLRCQLVNRTFKATTDASPKLQEVLFFRGKRSPAPPPTNFGARHSENVNQLFFDRSRPLRINSSGGTIDLRLKSTARPEAIVEIRHKRKKVNRSDKPTPIDGSWRFMLLVHPLKIPVAIVWISDGWSLRCKYLSGRLEYEHGVKLGEVVDHCLEWERQDTTRGQIRLSELRKIPAIHHHQDPPSDACGPCELDLPGK</sequence>